<dbReference type="AlphaFoldDB" id="A0A2B5DIV8"/>
<protein>
    <submittedName>
        <fullName evidence="1">Uncharacterized protein</fullName>
    </submittedName>
</protein>
<organism evidence="1 2">
    <name type="scientific">Bacillus toyonensis</name>
    <dbReference type="NCBI Taxonomy" id="155322"/>
    <lineage>
        <taxon>Bacteria</taxon>
        <taxon>Bacillati</taxon>
        <taxon>Bacillota</taxon>
        <taxon>Bacilli</taxon>
        <taxon>Bacillales</taxon>
        <taxon>Bacillaceae</taxon>
        <taxon>Bacillus</taxon>
        <taxon>Bacillus cereus group</taxon>
    </lineage>
</organism>
<proteinExistence type="predicted"/>
<dbReference type="EMBL" id="NVOI01000066">
    <property type="protein sequence ID" value="PGG89693.1"/>
    <property type="molecule type" value="Genomic_DNA"/>
</dbReference>
<name>A0A2B5DIV8_9BACI</name>
<evidence type="ECO:0000313" key="1">
    <source>
        <dbReference type="EMBL" id="PGG89693.1"/>
    </source>
</evidence>
<gene>
    <name evidence="1" type="ORF">CON73_17655</name>
</gene>
<sequence>MTISIAWVRKIKGSEELILVSDSRLSGNATYWDQCSKVLTLPRSDSAIGFAGSTDFAYPLMQQLYLSISSYKRSSDRALDLHDLRGHVLKVFNSLQKSIDFQVEVIKKDLEKTEFIFGGYSWKRKEFSIWRIFYNKGVKSFQYKPATSIGKFNNIIFAGDWAATARKKLIDHLQNKYGKVLQGVDVEGFDMEPFEVVRDLLRSSERSATIGGAPQLVKVYQHMNCRPVGVYWPSKKTGIATLQGRILQDYEDSDFWFLDPDTLLTNRIGK</sequence>
<dbReference type="Proteomes" id="UP000225320">
    <property type="component" value="Unassembled WGS sequence"/>
</dbReference>
<reference evidence="1 2" key="1">
    <citation type="submission" date="2017-09" db="EMBL/GenBank/DDBJ databases">
        <title>Large-scale bioinformatics analysis of Bacillus genomes uncovers conserved roles of natural products in bacterial physiology.</title>
        <authorList>
            <consortium name="Agbiome Team Llc"/>
            <person name="Bleich R.M."/>
            <person name="Grubbs K.J."/>
            <person name="Santa Maria K.C."/>
            <person name="Allen S.E."/>
            <person name="Farag S."/>
            <person name="Shank E.A."/>
            <person name="Bowers A."/>
        </authorList>
    </citation>
    <scope>NUCLEOTIDE SEQUENCE [LARGE SCALE GENOMIC DNA]</scope>
    <source>
        <strain evidence="1 2">AFS094862</strain>
    </source>
</reference>
<dbReference type="RefSeq" id="WP_098071756.1">
    <property type="nucleotide sequence ID" value="NZ_NUCI01000145.1"/>
</dbReference>
<accession>A0A2B5DIV8</accession>
<evidence type="ECO:0000313" key="2">
    <source>
        <dbReference type="Proteomes" id="UP000225320"/>
    </source>
</evidence>
<comment type="caution">
    <text evidence="1">The sequence shown here is derived from an EMBL/GenBank/DDBJ whole genome shotgun (WGS) entry which is preliminary data.</text>
</comment>